<dbReference type="InterPro" id="IPR036314">
    <property type="entry name" value="SOD_C_sf"/>
</dbReference>
<evidence type="ECO:0000256" key="5">
    <source>
        <dbReference type="PIRSR" id="PIRSR000349-1"/>
    </source>
</evidence>
<feature type="binding site" evidence="5">
    <location>
        <position position="162"/>
    </location>
    <ligand>
        <name>Mn(2+)</name>
        <dbReference type="ChEBI" id="CHEBI:29035"/>
    </ligand>
</feature>
<feature type="binding site" evidence="5">
    <location>
        <position position="27"/>
    </location>
    <ligand>
        <name>Mn(2+)</name>
        <dbReference type="ChEBI" id="CHEBI:29035"/>
    </ligand>
</feature>
<dbReference type="SUPFAM" id="SSF46609">
    <property type="entry name" value="Fe,Mn superoxide dismutase (SOD), N-terminal domain"/>
    <property type="match status" value="1"/>
</dbReference>
<evidence type="ECO:0000313" key="10">
    <source>
        <dbReference type="Proteomes" id="UP000229056"/>
    </source>
</evidence>
<comment type="function">
    <text evidence="6">Destroys radicals which are normally produced within the cells and which are toxic to biological systems.</text>
</comment>
<sequence length="200" mass="22854">MKYTAEDLSYDYNALEPFIDQQTMEIHHDKHYVGYVDKLNAALEPHPDLQDKSLEDLLKNLNDIPDSIRSAVRNNGGGALNHAMFWQLLKKDVAISGDIATAIDERFGSLSEFKAQFTDATLKVFGSGWAWLVVANGQLEIVTTANQDTPISSGQMPILGLDVWEHAYYLKYQNRRPEYIEAFFNVINWEQVNEYYNNSK</sequence>
<dbReference type="PANTHER" id="PTHR43595">
    <property type="entry name" value="37S RIBOSOMAL PROTEIN S26, MITOCHONDRIAL"/>
    <property type="match status" value="1"/>
</dbReference>
<dbReference type="GO" id="GO:0046872">
    <property type="term" value="F:metal ion binding"/>
    <property type="evidence" value="ECO:0007669"/>
    <property type="project" value="UniProtKB-KW"/>
</dbReference>
<feature type="binding site" evidence="5">
    <location>
        <position position="166"/>
    </location>
    <ligand>
        <name>Mn(2+)</name>
        <dbReference type="ChEBI" id="CHEBI:29035"/>
    </ligand>
</feature>
<dbReference type="Gene3D" id="1.10.287.990">
    <property type="entry name" value="Fe,Mn superoxide dismutase (SOD) domain"/>
    <property type="match status" value="1"/>
</dbReference>
<evidence type="ECO:0000256" key="4">
    <source>
        <dbReference type="ARBA" id="ARBA00023002"/>
    </source>
</evidence>
<dbReference type="Proteomes" id="UP000229056">
    <property type="component" value="Unassembled WGS sequence"/>
</dbReference>
<keyword evidence="3 5" id="KW-0479">Metal-binding</keyword>
<dbReference type="PRINTS" id="PR01703">
    <property type="entry name" value="MNSODISMTASE"/>
</dbReference>
<comment type="similarity">
    <text evidence="1 6">Belongs to the iron/manganese superoxide dismutase family.</text>
</comment>
<feature type="domain" description="Manganese/iron superoxide dismutase C-terminal" evidence="8">
    <location>
        <begin position="96"/>
        <end position="194"/>
    </location>
</feature>
<dbReference type="EMBL" id="PEZY01000012">
    <property type="protein sequence ID" value="PIS06078.1"/>
    <property type="molecule type" value="Genomic_DNA"/>
</dbReference>
<proteinExistence type="inferred from homology"/>
<feature type="binding site" evidence="5">
    <location>
        <position position="82"/>
    </location>
    <ligand>
        <name>Mn(2+)</name>
        <dbReference type="ChEBI" id="CHEBI:29035"/>
    </ligand>
</feature>
<accession>A0A2H0W3Z4</accession>
<evidence type="ECO:0000256" key="2">
    <source>
        <dbReference type="ARBA" id="ARBA00012682"/>
    </source>
</evidence>
<evidence type="ECO:0000259" key="7">
    <source>
        <dbReference type="Pfam" id="PF00081"/>
    </source>
</evidence>
<dbReference type="SUPFAM" id="SSF54719">
    <property type="entry name" value="Fe,Mn superoxide dismutase (SOD), C-terminal domain"/>
    <property type="match status" value="1"/>
</dbReference>
<dbReference type="FunFam" id="3.55.40.20:FF:000001">
    <property type="entry name" value="Superoxide dismutase"/>
    <property type="match status" value="1"/>
</dbReference>
<dbReference type="GO" id="GO:0004784">
    <property type="term" value="F:superoxide dismutase activity"/>
    <property type="evidence" value="ECO:0007669"/>
    <property type="project" value="UniProtKB-EC"/>
</dbReference>
<dbReference type="EC" id="1.15.1.1" evidence="2 6"/>
<reference evidence="10" key="1">
    <citation type="submission" date="2017-09" db="EMBL/GenBank/DDBJ databases">
        <title>Depth-based differentiation of microbial function through sediment-hosted aquifers and enrichment of novel symbionts in the deep terrestrial subsurface.</title>
        <authorList>
            <person name="Probst A.J."/>
            <person name="Ladd B."/>
            <person name="Jarett J.K."/>
            <person name="Geller-Mcgrath D.E."/>
            <person name="Sieber C.M.K."/>
            <person name="Emerson J.B."/>
            <person name="Anantharaman K."/>
            <person name="Thomas B.C."/>
            <person name="Malmstrom R."/>
            <person name="Stieglmeier M."/>
            <person name="Klingl A."/>
            <person name="Woyke T."/>
            <person name="Ryan C.M."/>
            <person name="Banfield J.F."/>
        </authorList>
    </citation>
    <scope>NUCLEOTIDE SEQUENCE [LARGE SCALE GENOMIC DNA]</scope>
</reference>
<evidence type="ECO:0000256" key="1">
    <source>
        <dbReference type="ARBA" id="ARBA00008714"/>
    </source>
</evidence>
<dbReference type="PROSITE" id="PS00088">
    <property type="entry name" value="SOD_MN"/>
    <property type="match status" value="1"/>
</dbReference>
<evidence type="ECO:0000313" key="9">
    <source>
        <dbReference type="EMBL" id="PIS06078.1"/>
    </source>
</evidence>
<dbReference type="InterPro" id="IPR019831">
    <property type="entry name" value="Mn/Fe_SOD_N"/>
</dbReference>
<dbReference type="InterPro" id="IPR019833">
    <property type="entry name" value="Mn/Fe_SOD_BS"/>
</dbReference>
<feature type="domain" description="Manganese/iron superoxide dismutase N-terminal" evidence="7">
    <location>
        <begin position="2"/>
        <end position="89"/>
    </location>
</feature>
<comment type="catalytic activity">
    <reaction evidence="6">
        <text>2 superoxide + 2 H(+) = H2O2 + O2</text>
        <dbReference type="Rhea" id="RHEA:20696"/>
        <dbReference type="ChEBI" id="CHEBI:15378"/>
        <dbReference type="ChEBI" id="CHEBI:15379"/>
        <dbReference type="ChEBI" id="CHEBI:16240"/>
        <dbReference type="ChEBI" id="CHEBI:18421"/>
        <dbReference type="EC" id="1.15.1.1"/>
    </reaction>
</comment>
<dbReference type="PANTHER" id="PTHR43595:SF2">
    <property type="entry name" value="SMALL RIBOSOMAL SUBUNIT PROTEIN MS42"/>
    <property type="match status" value="1"/>
</dbReference>
<keyword evidence="4 6" id="KW-0560">Oxidoreductase</keyword>
<comment type="caution">
    <text evidence="9">The sequence shown here is derived from an EMBL/GenBank/DDBJ whole genome shotgun (WGS) entry which is preliminary data.</text>
</comment>
<dbReference type="Pfam" id="PF00081">
    <property type="entry name" value="Sod_Fe_N"/>
    <property type="match status" value="1"/>
</dbReference>
<dbReference type="InterPro" id="IPR001189">
    <property type="entry name" value="Mn/Fe_SOD"/>
</dbReference>
<evidence type="ECO:0000256" key="3">
    <source>
        <dbReference type="ARBA" id="ARBA00022723"/>
    </source>
</evidence>
<dbReference type="Gene3D" id="3.55.40.20">
    <property type="entry name" value="Iron/manganese superoxide dismutase, C-terminal domain"/>
    <property type="match status" value="1"/>
</dbReference>
<gene>
    <name evidence="9" type="ORF">COT80_04780</name>
</gene>
<evidence type="ECO:0000256" key="6">
    <source>
        <dbReference type="RuleBase" id="RU000414"/>
    </source>
</evidence>
<dbReference type="InterPro" id="IPR036324">
    <property type="entry name" value="Mn/Fe_SOD_N_sf"/>
</dbReference>
<dbReference type="Pfam" id="PF02777">
    <property type="entry name" value="Sod_Fe_C"/>
    <property type="match status" value="1"/>
</dbReference>
<name>A0A2H0W3Z4_9BACT</name>
<organism evidence="9 10">
    <name type="scientific">Candidatus Buchananbacteria bacterium CG10_big_fil_rev_8_21_14_0_10_33_19</name>
    <dbReference type="NCBI Taxonomy" id="1974525"/>
    <lineage>
        <taxon>Bacteria</taxon>
        <taxon>Candidatus Buchananiibacteriota</taxon>
    </lineage>
</organism>
<dbReference type="PIRSF" id="PIRSF000349">
    <property type="entry name" value="SODismutase"/>
    <property type="match status" value="1"/>
</dbReference>
<dbReference type="GO" id="GO:0005737">
    <property type="term" value="C:cytoplasm"/>
    <property type="evidence" value="ECO:0007669"/>
    <property type="project" value="TreeGrafter"/>
</dbReference>
<protein>
    <recommendedName>
        <fullName evidence="2 6">Superoxide dismutase</fullName>
        <ecNumber evidence="2 6">1.15.1.1</ecNumber>
    </recommendedName>
</protein>
<evidence type="ECO:0000259" key="8">
    <source>
        <dbReference type="Pfam" id="PF02777"/>
    </source>
</evidence>
<dbReference type="AlphaFoldDB" id="A0A2H0W3Z4"/>
<dbReference type="InterPro" id="IPR019832">
    <property type="entry name" value="Mn/Fe_SOD_C"/>
</dbReference>